<protein>
    <submittedName>
        <fullName evidence="2">Uncharacterized protein</fullName>
    </submittedName>
</protein>
<organism evidence="2 3">
    <name type="scientific">Fusarium avenaceum</name>
    <dbReference type="NCBI Taxonomy" id="40199"/>
    <lineage>
        <taxon>Eukaryota</taxon>
        <taxon>Fungi</taxon>
        <taxon>Dikarya</taxon>
        <taxon>Ascomycota</taxon>
        <taxon>Pezizomycotina</taxon>
        <taxon>Sordariomycetes</taxon>
        <taxon>Hypocreomycetidae</taxon>
        <taxon>Hypocreales</taxon>
        <taxon>Nectriaceae</taxon>
        <taxon>Fusarium</taxon>
        <taxon>Fusarium tricinctum species complex</taxon>
    </lineage>
</organism>
<accession>A0A9P7KPY8</accession>
<feature type="chain" id="PRO_5040138110" evidence="1">
    <location>
        <begin position="18"/>
        <end position="270"/>
    </location>
</feature>
<comment type="caution">
    <text evidence="2">The sequence shown here is derived from an EMBL/GenBank/DDBJ whole genome shotgun (WGS) entry which is preliminary data.</text>
</comment>
<evidence type="ECO:0000256" key="1">
    <source>
        <dbReference type="SAM" id="SignalP"/>
    </source>
</evidence>
<reference evidence="2" key="1">
    <citation type="submission" date="2021-04" db="EMBL/GenBank/DDBJ databases">
        <title>Draft genome of Fusarium avenaceum strain F156N33, isolated from an atmospheric sample in Virginia.</title>
        <authorList>
            <person name="Yang S."/>
            <person name="Vinatzer B.A."/>
            <person name="Coleman J."/>
        </authorList>
    </citation>
    <scope>NUCLEOTIDE SEQUENCE</scope>
    <source>
        <strain evidence="2">F156N33</strain>
    </source>
</reference>
<dbReference type="EMBL" id="JAGPUO010000007">
    <property type="protein sequence ID" value="KAG5661391.1"/>
    <property type="molecule type" value="Genomic_DNA"/>
</dbReference>
<name>A0A9P7KPY8_9HYPO</name>
<dbReference type="AlphaFoldDB" id="A0A9P7KPY8"/>
<keyword evidence="1" id="KW-0732">Signal</keyword>
<sequence length="270" mass="29310">MKFTLFSTLTLVNYVLSAPAVDNDIGTRDDAKLDARRLPLPLPVYALPRIGVTITSKGKSSTKCICRRSSAINRHESLVIGMGRVAEVIKTRCNDIESALEATRRGTMTNAQAVQTGLNMMDNIRVMLFGTVSGLGDSSNADLTQEERKELVEYLYTINSYFYKTTKDFIDTLGGSSGGRSLSRAGHMLAEMLESIATTYPSAASDMSIKLAPIFPAELGQNDDDLLDLVMGPVVSFLTSIKAIPVDDSKTAECSISEMDCSGDLNEDLR</sequence>
<proteinExistence type="predicted"/>
<feature type="signal peptide" evidence="1">
    <location>
        <begin position="1"/>
        <end position="17"/>
    </location>
</feature>
<evidence type="ECO:0000313" key="2">
    <source>
        <dbReference type="EMBL" id="KAG5661391.1"/>
    </source>
</evidence>
<evidence type="ECO:0000313" key="3">
    <source>
        <dbReference type="Proteomes" id="UP000782241"/>
    </source>
</evidence>
<keyword evidence="3" id="KW-1185">Reference proteome</keyword>
<gene>
    <name evidence="2" type="ORF">KAF25_005513</name>
</gene>
<dbReference type="Proteomes" id="UP000782241">
    <property type="component" value="Unassembled WGS sequence"/>
</dbReference>